<keyword evidence="3 4" id="KW-0413">Isomerase</keyword>
<dbReference type="InterPro" id="IPR011013">
    <property type="entry name" value="Gal_mutarotase_sf_dom"/>
</dbReference>
<protein>
    <recommendedName>
        <fullName evidence="4">Putative glucose-6-phosphate 1-epimerase</fullName>
        <ecNumber evidence="4">5.1.3.15</ecNumber>
    </recommendedName>
</protein>
<accession>A0ABT4JZ43</accession>
<dbReference type="RefSeq" id="WP_269127811.1">
    <property type="nucleotide sequence ID" value="NZ_JAPUBN010000024.1"/>
</dbReference>
<dbReference type="EC" id="5.1.3.15" evidence="4"/>
<dbReference type="SUPFAM" id="SSF74650">
    <property type="entry name" value="Galactose mutarotase-like"/>
    <property type="match status" value="1"/>
</dbReference>
<evidence type="ECO:0000313" key="5">
    <source>
        <dbReference type="EMBL" id="MCZ2723667.1"/>
    </source>
</evidence>
<evidence type="ECO:0000256" key="1">
    <source>
        <dbReference type="ARBA" id="ARBA00001096"/>
    </source>
</evidence>
<gene>
    <name evidence="5" type="ORF">O1D97_19120</name>
</gene>
<dbReference type="Proteomes" id="UP001149719">
    <property type="component" value="Unassembled WGS sequence"/>
</dbReference>
<dbReference type="InterPro" id="IPR008183">
    <property type="entry name" value="Aldose_1/G6P_1-epimerase"/>
</dbReference>
<comment type="caution">
    <text evidence="5">The sequence shown here is derived from an EMBL/GenBank/DDBJ whole genome shotgun (WGS) entry which is preliminary data.</text>
</comment>
<evidence type="ECO:0000256" key="4">
    <source>
        <dbReference type="PIRNR" id="PIRNR016020"/>
    </source>
</evidence>
<dbReference type="InterPro" id="IPR014718">
    <property type="entry name" value="GH-type_carb-bd"/>
</dbReference>
<dbReference type="PANTHER" id="PTHR11122:SF13">
    <property type="entry name" value="GLUCOSE-6-PHOSPHATE 1-EPIMERASE"/>
    <property type="match status" value="1"/>
</dbReference>
<dbReference type="EMBL" id="JAPUBN010000024">
    <property type="protein sequence ID" value="MCZ2723667.1"/>
    <property type="molecule type" value="Genomic_DNA"/>
</dbReference>
<evidence type="ECO:0000256" key="3">
    <source>
        <dbReference type="ARBA" id="ARBA00023235"/>
    </source>
</evidence>
<reference evidence="5" key="1">
    <citation type="submission" date="2022-12" db="EMBL/GenBank/DDBJ databases">
        <title>Marinomonas 15G1-11 sp. nov, isolated from marine algae.</title>
        <authorList>
            <person name="Butt M."/>
            <person name="Choi D.G."/>
            <person name="Kim J.M."/>
            <person name="Lee J.K."/>
            <person name="Baek J.H."/>
            <person name="Jeon C.O."/>
        </authorList>
    </citation>
    <scope>NUCLEOTIDE SEQUENCE</scope>
    <source>
        <strain evidence="5">15G1-11</strain>
    </source>
</reference>
<proteinExistence type="inferred from homology"/>
<keyword evidence="6" id="KW-1185">Reference proteome</keyword>
<sequence>MDHQLINELEAIGGEIRASSFKGCDEILIEQPGFSARIALWGGHLSSFMPNGEPDILFQSSHDGSDTRFSRKHFGVPVCWPWFGANVQQPDLPAHGLARYFRWELEEVGRFKNGDIKVVIKLESEKHPLIEDMWPQAFELKQVFRLGDGFQVKFSAANLSNEPIQVSEALHTYFRVGDSALAVIKGLDKTEYEDKFAGGRHRQTGTISPCVYLDRVYLDAEPMTYLEDPVLGRRISIETEGTACVVVWNPGEELAKERNDMNDEDYQSFVCVESANALENAHTVGPREIYHFKMKIKSERLK</sequence>
<evidence type="ECO:0000256" key="2">
    <source>
        <dbReference type="ARBA" id="ARBA00005866"/>
    </source>
</evidence>
<name>A0ABT4JZ43_9GAMM</name>
<comment type="catalytic activity">
    <reaction evidence="1">
        <text>alpha-D-glucose 6-phosphate = beta-D-glucose 6-phosphate</text>
        <dbReference type="Rhea" id="RHEA:16249"/>
        <dbReference type="ChEBI" id="CHEBI:58225"/>
        <dbReference type="ChEBI" id="CHEBI:58247"/>
        <dbReference type="EC" id="5.1.3.15"/>
    </reaction>
</comment>
<dbReference type="Gene3D" id="2.70.98.10">
    <property type="match status" value="1"/>
</dbReference>
<dbReference type="Pfam" id="PF01263">
    <property type="entry name" value="Aldose_epim"/>
    <property type="match status" value="1"/>
</dbReference>
<evidence type="ECO:0000313" key="6">
    <source>
        <dbReference type="Proteomes" id="UP001149719"/>
    </source>
</evidence>
<dbReference type="PANTHER" id="PTHR11122">
    <property type="entry name" value="APOSPORY-ASSOCIATED PROTEIN C-RELATED"/>
    <property type="match status" value="1"/>
</dbReference>
<dbReference type="InterPro" id="IPR025532">
    <property type="entry name" value="G6P_1-epimerase"/>
</dbReference>
<dbReference type="PIRSF" id="PIRSF016020">
    <property type="entry name" value="PHexose_mutarotase"/>
    <property type="match status" value="1"/>
</dbReference>
<comment type="similarity">
    <text evidence="2 4">Belongs to the glucose-6-phosphate 1-epimerase family.</text>
</comment>
<dbReference type="CDD" id="cd09020">
    <property type="entry name" value="D-hex-6-P-epi_like"/>
    <property type="match status" value="1"/>
</dbReference>
<organism evidence="5 6">
    <name type="scientific">Marinomonas phaeophyticola</name>
    <dbReference type="NCBI Taxonomy" id="3004091"/>
    <lineage>
        <taxon>Bacteria</taxon>
        <taxon>Pseudomonadati</taxon>
        <taxon>Pseudomonadota</taxon>
        <taxon>Gammaproteobacteria</taxon>
        <taxon>Oceanospirillales</taxon>
        <taxon>Oceanospirillaceae</taxon>
        <taxon>Marinomonas</taxon>
    </lineage>
</organism>